<keyword evidence="3" id="KW-0545">Nucleotide biosynthesis</keyword>
<dbReference type="STRING" id="1802758.A3A96_00730"/>
<dbReference type="Pfam" id="PF14572">
    <property type="entry name" value="Pribosyl_synth"/>
    <property type="match status" value="1"/>
</dbReference>
<dbReference type="SMART" id="SM01400">
    <property type="entry name" value="Pribosyltran_N"/>
    <property type="match status" value="1"/>
</dbReference>
<gene>
    <name evidence="9" type="ORF">A3A96_00730</name>
</gene>
<evidence type="ECO:0000256" key="5">
    <source>
        <dbReference type="ARBA" id="ARBA00022777"/>
    </source>
</evidence>
<dbReference type="PANTHER" id="PTHR10210:SF32">
    <property type="entry name" value="RIBOSE-PHOSPHATE PYROPHOSPHOKINASE 2"/>
    <property type="match status" value="1"/>
</dbReference>
<name>A0A1G2TXC2_9BACT</name>
<keyword evidence="2" id="KW-0808">Transferase</keyword>
<dbReference type="AlphaFoldDB" id="A0A1G2TXC2"/>
<evidence type="ECO:0000256" key="2">
    <source>
        <dbReference type="ARBA" id="ARBA00022679"/>
    </source>
</evidence>
<protein>
    <recommendedName>
        <fullName evidence="1">ribose-phosphate diphosphokinase</fullName>
        <ecNumber evidence="1">2.7.6.1</ecNumber>
    </recommendedName>
</protein>
<dbReference type="EC" id="2.7.6.1" evidence="1"/>
<dbReference type="InterPro" id="IPR029057">
    <property type="entry name" value="PRTase-like"/>
</dbReference>
<evidence type="ECO:0000256" key="4">
    <source>
        <dbReference type="ARBA" id="ARBA00022741"/>
    </source>
</evidence>
<dbReference type="GO" id="GO:0005737">
    <property type="term" value="C:cytoplasm"/>
    <property type="evidence" value="ECO:0007669"/>
    <property type="project" value="TreeGrafter"/>
</dbReference>
<dbReference type="GO" id="GO:0002189">
    <property type="term" value="C:ribose phosphate diphosphokinase complex"/>
    <property type="evidence" value="ECO:0007669"/>
    <property type="project" value="TreeGrafter"/>
</dbReference>
<dbReference type="Gene3D" id="3.40.50.2020">
    <property type="match status" value="2"/>
</dbReference>
<accession>A0A1G2TXC2</accession>
<dbReference type="InterPro" id="IPR029099">
    <property type="entry name" value="Pribosyltran_N"/>
</dbReference>
<dbReference type="GO" id="GO:0006164">
    <property type="term" value="P:purine nucleotide biosynthetic process"/>
    <property type="evidence" value="ECO:0007669"/>
    <property type="project" value="TreeGrafter"/>
</dbReference>
<dbReference type="GO" id="GO:0016301">
    <property type="term" value="F:kinase activity"/>
    <property type="evidence" value="ECO:0007669"/>
    <property type="project" value="UniProtKB-KW"/>
</dbReference>
<dbReference type="PANTHER" id="PTHR10210">
    <property type="entry name" value="RIBOSE-PHOSPHATE DIPHOSPHOKINASE FAMILY MEMBER"/>
    <property type="match status" value="1"/>
</dbReference>
<sequence>MRQPIILSTPSSDYFADLVGKKLYDLDQWPLIRKTFGGGEKYLRIDMGERMEFFGRDVVIVGSTHTDEDFTEICRVGTAAAKYGAHRIIFCLPFFGYSTMERAVRPGEIVTAKINARMLSQLPHGDVRNCFLMLDLHTSGLVHYFEGECLRFELYAESVLTEAVKKLNLSDFIFASADLGRPLWVETFAKKFGTSIALVRKSRDFEETKIHDVIGDVNGKNVIIYDDMLRSAKTAVDAANAYLEKGALAIYLVASHGAFNDDKAIELLEYSKIQKVIITNSHPMSNHQRVVRSSQFSKFVVKDVSHLFVDAIKKLTEEKG</sequence>
<organism evidence="9 10">
    <name type="scientific">Candidatus Zambryskibacteria bacterium RIFCSPLOWO2_01_FULL_39_39</name>
    <dbReference type="NCBI Taxonomy" id="1802758"/>
    <lineage>
        <taxon>Bacteria</taxon>
        <taxon>Candidatus Zambryskiibacteriota</taxon>
    </lineage>
</organism>
<comment type="caution">
    <text evidence="9">The sequence shown here is derived from an EMBL/GenBank/DDBJ whole genome shotgun (WGS) entry which is preliminary data.</text>
</comment>
<feature type="domain" description="Ribose-phosphate pyrophosphokinase N-terminal" evidence="8">
    <location>
        <begin position="6"/>
        <end position="121"/>
    </location>
</feature>
<keyword evidence="4" id="KW-0547">Nucleotide-binding</keyword>
<evidence type="ECO:0000256" key="3">
    <source>
        <dbReference type="ARBA" id="ARBA00022727"/>
    </source>
</evidence>
<dbReference type="GO" id="GO:0005524">
    <property type="term" value="F:ATP binding"/>
    <property type="evidence" value="ECO:0007669"/>
    <property type="project" value="UniProtKB-KW"/>
</dbReference>
<dbReference type="InterPro" id="IPR005946">
    <property type="entry name" value="Rib-P_diPkinase"/>
</dbReference>
<dbReference type="CDD" id="cd06223">
    <property type="entry name" value="PRTases_typeI"/>
    <property type="match status" value="1"/>
</dbReference>
<evidence type="ECO:0000256" key="7">
    <source>
        <dbReference type="ARBA" id="ARBA00049535"/>
    </source>
</evidence>
<comment type="catalytic activity">
    <reaction evidence="7">
        <text>D-ribose 5-phosphate + ATP = 5-phospho-alpha-D-ribose 1-diphosphate + AMP + H(+)</text>
        <dbReference type="Rhea" id="RHEA:15609"/>
        <dbReference type="ChEBI" id="CHEBI:15378"/>
        <dbReference type="ChEBI" id="CHEBI:30616"/>
        <dbReference type="ChEBI" id="CHEBI:58017"/>
        <dbReference type="ChEBI" id="CHEBI:78346"/>
        <dbReference type="ChEBI" id="CHEBI:456215"/>
        <dbReference type="EC" id="2.7.6.1"/>
    </reaction>
</comment>
<dbReference type="EMBL" id="MHWB01000009">
    <property type="protein sequence ID" value="OHB01951.1"/>
    <property type="molecule type" value="Genomic_DNA"/>
</dbReference>
<dbReference type="InterPro" id="IPR000836">
    <property type="entry name" value="PRTase_dom"/>
</dbReference>
<dbReference type="GO" id="GO:0006015">
    <property type="term" value="P:5-phosphoribose 1-diphosphate biosynthetic process"/>
    <property type="evidence" value="ECO:0007669"/>
    <property type="project" value="TreeGrafter"/>
</dbReference>
<evidence type="ECO:0000259" key="8">
    <source>
        <dbReference type="Pfam" id="PF13793"/>
    </source>
</evidence>
<dbReference type="Pfam" id="PF13793">
    <property type="entry name" value="Pribosyltran_N"/>
    <property type="match status" value="1"/>
</dbReference>
<evidence type="ECO:0000256" key="1">
    <source>
        <dbReference type="ARBA" id="ARBA00013247"/>
    </source>
</evidence>
<dbReference type="GO" id="GO:0004749">
    <property type="term" value="F:ribose phosphate diphosphokinase activity"/>
    <property type="evidence" value="ECO:0007669"/>
    <property type="project" value="UniProtKB-EC"/>
</dbReference>
<dbReference type="GO" id="GO:0000287">
    <property type="term" value="F:magnesium ion binding"/>
    <property type="evidence" value="ECO:0007669"/>
    <property type="project" value="InterPro"/>
</dbReference>
<dbReference type="Proteomes" id="UP000177707">
    <property type="component" value="Unassembled WGS sequence"/>
</dbReference>
<dbReference type="NCBIfam" id="TIGR01251">
    <property type="entry name" value="ribP_PPkin"/>
    <property type="match status" value="1"/>
</dbReference>
<keyword evidence="6" id="KW-0067">ATP-binding</keyword>
<evidence type="ECO:0000313" key="9">
    <source>
        <dbReference type="EMBL" id="OHB01951.1"/>
    </source>
</evidence>
<evidence type="ECO:0000313" key="10">
    <source>
        <dbReference type="Proteomes" id="UP000177707"/>
    </source>
</evidence>
<reference evidence="9 10" key="1">
    <citation type="journal article" date="2016" name="Nat. Commun.">
        <title>Thousands of microbial genomes shed light on interconnected biogeochemical processes in an aquifer system.</title>
        <authorList>
            <person name="Anantharaman K."/>
            <person name="Brown C.T."/>
            <person name="Hug L.A."/>
            <person name="Sharon I."/>
            <person name="Castelle C.J."/>
            <person name="Probst A.J."/>
            <person name="Thomas B.C."/>
            <person name="Singh A."/>
            <person name="Wilkins M.J."/>
            <person name="Karaoz U."/>
            <person name="Brodie E.L."/>
            <person name="Williams K.H."/>
            <person name="Hubbard S.S."/>
            <person name="Banfield J.F."/>
        </authorList>
    </citation>
    <scope>NUCLEOTIDE SEQUENCE [LARGE SCALE GENOMIC DNA]</scope>
</reference>
<proteinExistence type="predicted"/>
<evidence type="ECO:0000256" key="6">
    <source>
        <dbReference type="ARBA" id="ARBA00022840"/>
    </source>
</evidence>
<dbReference type="SUPFAM" id="SSF53271">
    <property type="entry name" value="PRTase-like"/>
    <property type="match status" value="2"/>
</dbReference>
<keyword evidence="5" id="KW-0418">Kinase</keyword>